<comment type="subcellular location">
    <subcellularLocation>
        <location evidence="1 11">Cell membrane</location>
        <topology evidence="1 11">Multi-pass membrane protein</topology>
    </subcellularLocation>
</comment>
<name>A0AAW0GXE5_MYOGA</name>
<proteinExistence type="inferred from homology"/>
<evidence type="ECO:0000256" key="9">
    <source>
        <dbReference type="ARBA" id="ARBA00023170"/>
    </source>
</evidence>
<comment type="caution">
    <text evidence="12">The sequence shown here is derived from an EMBL/GenBank/DDBJ whole genome shotgun (WGS) entry which is preliminary data.</text>
</comment>
<keyword evidence="10 11" id="KW-0807">Transducer</keyword>
<reference evidence="12 13" key="1">
    <citation type="journal article" date="2023" name="bioRxiv">
        <title>Conserved and derived expression patterns and positive selection on dental genes reveal complex evolutionary context of ever-growing rodent molars.</title>
        <authorList>
            <person name="Calamari Z.T."/>
            <person name="Song A."/>
            <person name="Cohen E."/>
            <person name="Akter M."/>
            <person name="Roy R.D."/>
            <person name="Hallikas O."/>
            <person name="Christensen M.M."/>
            <person name="Li P."/>
            <person name="Marangoni P."/>
            <person name="Jernvall J."/>
            <person name="Klein O.D."/>
        </authorList>
    </citation>
    <scope>NUCLEOTIDE SEQUENCE [LARGE SCALE GENOMIC DNA]</scope>
    <source>
        <strain evidence="12">V071</strain>
    </source>
</reference>
<keyword evidence="9 11" id="KW-0675">Receptor</keyword>
<evidence type="ECO:0000256" key="2">
    <source>
        <dbReference type="ARBA" id="ARBA00010663"/>
    </source>
</evidence>
<dbReference type="InterPro" id="IPR004072">
    <property type="entry name" value="Vmron_rcpt_1"/>
</dbReference>
<keyword evidence="5" id="KW-0812">Transmembrane</keyword>
<evidence type="ECO:0000313" key="13">
    <source>
        <dbReference type="Proteomes" id="UP001488838"/>
    </source>
</evidence>
<evidence type="ECO:0000256" key="11">
    <source>
        <dbReference type="RuleBase" id="RU364061"/>
    </source>
</evidence>
<dbReference type="PANTHER" id="PTHR24062">
    <property type="entry name" value="VOMERONASAL TYPE-1 RECEPTOR"/>
    <property type="match status" value="1"/>
</dbReference>
<dbReference type="GO" id="GO:0016503">
    <property type="term" value="F:pheromone receptor activity"/>
    <property type="evidence" value="ECO:0007669"/>
    <property type="project" value="InterPro"/>
</dbReference>
<evidence type="ECO:0000256" key="7">
    <source>
        <dbReference type="ARBA" id="ARBA00023040"/>
    </source>
</evidence>
<keyword evidence="13" id="KW-1185">Reference proteome</keyword>
<feature type="non-terminal residue" evidence="12">
    <location>
        <position position="98"/>
    </location>
</feature>
<evidence type="ECO:0000256" key="8">
    <source>
        <dbReference type="ARBA" id="ARBA00023136"/>
    </source>
</evidence>
<evidence type="ECO:0000313" key="12">
    <source>
        <dbReference type="EMBL" id="KAK7795238.1"/>
    </source>
</evidence>
<keyword evidence="7 11" id="KW-0297">G-protein coupled receptor</keyword>
<evidence type="ECO:0000256" key="6">
    <source>
        <dbReference type="ARBA" id="ARBA00022989"/>
    </source>
</evidence>
<evidence type="ECO:0000256" key="1">
    <source>
        <dbReference type="ARBA" id="ARBA00004651"/>
    </source>
</evidence>
<dbReference type="GO" id="GO:0005886">
    <property type="term" value="C:plasma membrane"/>
    <property type="evidence" value="ECO:0007669"/>
    <property type="project" value="UniProtKB-SubCell"/>
</dbReference>
<keyword evidence="6" id="KW-1133">Transmembrane helix</keyword>
<keyword evidence="3 11" id="KW-1003">Cell membrane</keyword>
<dbReference type="GO" id="GO:0019236">
    <property type="term" value="P:response to pheromone"/>
    <property type="evidence" value="ECO:0007669"/>
    <property type="project" value="UniProtKB-KW"/>
</dbReference>
<comment type="similarity">
    <text evidence="2 11">Belongs to the G-protein coupled receptor 1 family.</text>
</comment>
<evidence type="ECO:0000256" key="10">
    <source>
        <dbReference type="ARBA" id="ARBA00023224"/>
    </source>
</evidence>
<evidence type="ECO:0000256" key="3">
    <source>
        <dbReference type="ARBA" id="ARBA00022475"/>
    </source>
</evidence>
<dbReference type="AlphaFoldDB" id="A0AAW0GXE5"/>
<dbReference type="Proteomes" id="UP001488838">
    <property type="component" value="Unassembled WGS sequence"/>
</dbReference>
<protein>
    <recommendedName>
        <fullName evidence="11">Vomeronasal type-1 receptor</fullName>
    </recommendedName>
</protein>
<dbReference type="Pfam" id="PF03402">
    <property type="entry name" value="V1R"/>
    <property type="match status" value="1"/>
</dbReference>
<keyword evidence="8" id="KW-0472">Membrane</keyword>
<dbReference type="EMBL" id="JBBHLL010002880">
    <property type="protein sequence ID" value="KAK7795238.1"/>
    <property type="molecule type" value="Genomic_DNA"/>
</dbReference>
<evidence type="ECO:0000256" key="5">
    <source>
        <dbReference type="ARBA" id="ARBA00022692"/>
    </source>
</evidence>
<accession>A0AAW0GXE5</accession>
<organism evidence="12 13">
    <name type="scientific">Myodes glareolus</name>
    <name type="common">Bank vole</name>
    <name type="synonym">Clethrionomys glareolus</name>
    <dbReference type="NCBI Taxonomy" id="447135"/>
    <lineage>
        <taxon>Eukaryota</taxon>
        <taxon>Metazoa</taxon>
        <taxon>Chordata</taxon>
        <taxon>Craniata</taxon>
        <taxon>Vertebrata</taxon>
        <taxon>Euteleostomi</taxon>
        <taxon>Mammalia</taxon>
        <taxon>Eutheria</taxon>
        <taxon>Euarchontoglires</taxon>
        <taxon>Glires</taxon>
        <taxon>Rodentia</taxon>
        <taxon>Myomorpha</taxon>
        <taxon>Muroidea</taxon>
        <taxon>Cricetidae</taxon>
        <taxon>Arvicolinae</taxon>
        <taxon>Myodes</taxon>
    </lineage>
</organism>
<sequence>MMFSSAYMVFLLFRHHRRSLHLHRSILSIRHSPEQRATWTILALVQEGEHPNRLDPKNPVHAEETSPSVIVDGFSERLRASHIQRIRPQSENLAGLRA</sequence>
<gene>
    <name evidence="12" type="ORF">U0070_012529</name>
</gene>
<keyword evidence="4 11" id="KW-0589">Pheromone response</keyword>
<evidence type="ECO:0000256" key="4">
    <source>
        <dbReference type="ARBA" id="ARBA00022507"/>
    </source>
</evidence>